<feature type="region of interest" description="Disordered" evidence="13">
    <location>
        <begin position="1"/>
        <end position="22"/>
    </location>
</feature>
<comment type="similarity">
    <text evidence="1 12">Belongs to the helicase family. DnaB subfamily.</text>
</comment>
<evidence type="ECO:0000256" key="12">
    <source>
        <dbReference type="RuleBase" id="RU362085"/>
    </source>
</evidence>
<dbReference type="EMBL" id="VIGC01000002">
    <property type="protein sequence ID" value="TQE97754.1"/>
    <property type="molecule type" value="Genomic_DNA"/>
</dbReference>
<keyword evidence="4 12" id="KW-0547">Nucleotide-binding</keyword>
<proteinExistence type="inferred from homology"/>
<dbReference type="PANTHER" id="PTHR30153:SF2">
    <property type="entry name" value="REPLICATIVE DNA HELICASE"/>
    <property type="match status" value="1"/>
</dbReference>
<dbReference type="GO" id="GO:0003677">
    <property type="term" value="F:DNA binding"/>
    <property type="evidence" value="ECO:0007669"/>
    <property type="project" value="UniProtKB-UniRule"/>
</dbReference>
<keyword evidence="9" id="KW-0413">Isomerase</keyword>
<dbReference type="Proteomes" id="UP000317371">
    <property type="component" value="Unassembled WGS sequence"/>
</dbReference>
<dbReference type="InParanoid" id="A0A540VLV8"/>
<dbReference type="Pfam" id="PF03796">
    <property type="entry name" value="DnaB_C"/>
    <property type="match status" value="1"/>
</dbReference>
<evidence type="ECO:0000256" key="4">
    <source>
        <dbReference type="ARBA" id="ARBA00022741"/>
    </source>
</evidence>
<keyword evidence="2 12" id="KW-0639">Primosome</keyword>
<dbReference type="GO" id="GO:0006281">
    <property type="term" value="P:DNA repair"/>
    <property type="evidence" value="ECO:0007669"/>
    <property type="project" value="InterPro"/>
</dbReference>
<accession>A0A540VLV8</accession>
<organism evidence="16 17">
    <name type="scientific">Litorilinea aerophila</name>
    <dbReference type="NCBI Taxonomy" id="1204385"/>
    <lineage>
        <taxon>Bacteria</taxon>
        <taxon>Bacillati</taxon>
        <taxon>Chloroflexota</taxon>
        <taxon>Caldilineae</taxon>
        <taxon>Caldilineales</taxon>
        <taxon>Caldilineaceae</taxon>
        <taxon>Litorilinea</taxon>
    </lineage>
</organism>
<dbReference type="InterPro" id="IPR020588">
    <property type="entry name" value="RecA_ATP-bd"/>
</dbReference>
<dbReference type="PROSITE" id="PS51199">
    <property type="entry name" value="SF4_HELICASE"/>
    <property type="match status" value="1"/>
</dbReference>
<keyword evidence="5 12" id="KW-0378">Hydrolase</keyword>
<evidence type="ECO:0000256" key="1">
    <source>
        <dbReference type="ARBA" id="ARBA00008428"/>
    </source>
</evidence>
<dbReference type="OrthoDB" id="9773982at2"/>
<comment type="caution">
    <text evidence="16">The sequence shown here is derived from an EMBL/GenBank/DDBJ whole genome shotgun (WGS) entry which is preliminary data.</text>
</comment>
<dbReference type="GO" id="GO:0006269">
    <property type="term" value="P:DNA replication, synthesis of primer"/>
    <property type="evidence" value="ECO:0007669"/>
    <property type="project" value="UniProtKB-UniRule"/>
</dbReference>
<dbReference type="GO" id="GO:0005524">
    <property type="term" value="F:ATP binding"/>
    <property type="evidence" value="ECO:0007669"/>
    <property type="project" value="UniProtKB-UniRule"/>
</dbReference>
<feature type="domain" description="RecA family profile 1" evidence="14">
    <location>
        <begin position="195"/>
        <end position="376"/>
    </location>
</feature>
<dbReference type="SMART" id="SM00382">
    <property type="entry name" value="AAA"/>
    <property type="match status" value="1"/>
</dbReference>
<dbReference type="EC" id="5.6.2.3" evidence="11 12"/>
<keyword evidence="3 12" id="KW-0235">DNA replication</keyword>
<keyword evidence="8 12" id="KW-0238">DNA-binding</keyword>
<evidence type="ECO:0000256" key="11">
    <source>
        <dbReference type="NCBIfam" id="TIGR00665"/>
    </source>
</evidence>
<dbReference type="Gene3D" id="1.10.860.10">
    <property type="entry name" value="DNAb Helicase, Chain A"/>
    <property type="match status" value="1"/>
</dbReference>
<protein>
    <recommendedName>
        <fullName evidence="11 12">Replicative DNA helicase</fullName>
        <ecNumber evidence="11 12">5.6.2.3</ecNumber>
    </recommendedName>
</protein>
<keyword evidence="17" id="KW-1185">Reference proteome</keyword>
<dbReference type="InterPro" id="IPR007693">
    <property type="entry name" value="DNA_helicase_DnaB-like_N"/>
</dbReference>
<evidence type="ECO:0000256" key="8">
    <source>
        <dbReference type="ARBA" id="ARBA00023125"/>
    </source>
</evidence>
<dbReference type="Pfam" id="PF00772">
    <property type="entry name" value="DnaB"/>
    <property type="match status" value="1"/>
</dbReference>
<evidence type="ECO:0000259" key="14">
    <source>
        <dbReference type="PROSITE" id="PS50162"/>
    </source>
</evidence>
<evidence type="ECO:0000259" key="15">
    <source>
        <dbReference type="PROSITE" id="PS51199"/>
    </source>
</evidence>
<dbReference type="GO" id="GO:1990077">
    <property type="term" value="C:primosome complex"/>
    <property type="evidence" value="ECO:0007669"/>
    <property type="project" value="UniProtKB-UniRule"/>
</dbReference>
<reference evidence="16 17" key="1">
    <citation type="submission" date="2019-06" db="EMBL/GenBank/DDBJ databases">
        <title>Genome sequence of Litorilinea aerophila BAA-2444.</title>
        <authorList>
            <person name="Maclea K.S."/>
            <person name="Maurais E.G."/>
            <person name="Iannazzi L.C."/>
        </authorList>
    </citation>
    <scope>NUCLEOTIDE SEQUENCE [LARGE SCALE GENOMIC DNA]</scope>
    <source>
        <strain evidence="16 17">ATCC BAA-2444</strain>
    </source>
</reference>
<gene>
    <name evidence="16" type="primary">dnaB</name>
    <name evidence="16" type="ORF">FKZ61_02485</name>
</gene>
<dbReference type="FunFam" id="1.10.860.10:FF:000001">
    <property type="entry name" value="Replicative DNA helicase"/>
    <property type="match status" value="1"/>
</dbReference>
<evidence type="ECO:0000256" key="9">
    <source>
        <dbReference type="ARBA" id="ARBA00023235"/>
    </source>
</evidence>
<evidence type="ECO:0000256" key="7">
    <source>
        <dbReference type="ARBA" id="ARBA00022840"/>
    </source>
</evidence>
<evidence type="ECO:0000313" key="16">
    <source>
        <dbReference type="EMBL" id="TQE97754.1"/>
    </source>
</evidence>
<evidence type="ECO:0000256" key="13">
    <source>
        <dbReference type="SAM" id="MobiDB-lite"/>
    </source>
</evidence>
<evidence type="ECO:0000256" key="2">
    <source>
        <dbReference type="ARBA" id="ARBA00022515"/>
    </source>
</evidence>
<dbReference type="InterPro" id="IPR007694">
    <property type="entry name" value="DNA_helicase_DnaB-like_C"/>
</dbReference>
<dbReference type="CDD" id="cd00984">
    <property type="entry name" value="DnaB_C"/>
    <property type="match status" value="1"/>
</dbReference>
<dbReference type="InterPro" id="IPR027417">
    <property type="entry name" value="P-loop_NTPase"/>
</dbReference>
<dbReference type="AlphaFoldDB" id="A0A540VLV8"/>
<dbReference type="InterPro" id="IPR016136">
    <property type="entry name" value="DNA_helicase_N/primase_C"/>
</dbReference>
<dbReference type="FunCoup" id="A0A540VLV8">
    <property type="interactions" value="322"/>
</dbReference>
<dbReference type="PROSITE" id="PS50162">
    <property type="entry name" value="RECA_2"/>
    <property type="match status" value="1"/>
</dbReference>
<evidence type="ECO:0000256" key="3">
    <source>
        <dbReference type="ARBA" id="ARBA00022705"/>
    </source>
</evidence>
<dbReference type="InterPro" id="IPR036185">
    <property type="entry name" value="DNA_heli_DnaB-like_N_sf"/>
</dbReference>
<dbReference type="Gene3D" id="3.40.50.300">
    <property type="entry name" value="P-loop containing nucleotide triphosphate hydrolases"/>
    <property type="match status" value="1"/>
</dbReference>
<dbReference type="InterPro" id="IPR003593">
    <property type="entry name" value="AAA+_ATPase"/>
</dbReference>
<dbReference type="NCBIfam" id="NF004384">
    <property type="entry name" value="PRK05748.1"/>
    <property type="match status" value="1"/>
</dbReference>
<keyword evidence="7 12" id="KW-0067">ATP-binding</keyword>
<evidence type="ECO:0000256" key="6">
    <source>
        <dbReference type="ARBA" id="ARBA00022806"/>
    </source>
</evidence>
<dbReference type="NCBIfam" id="TIGR00665">
    <property type="entry name" value="DnaB"/>
    <property type="match status" value="1"/>
</dbReference>
<dbReference type="SUPFAM" id="SSF48024">
    <property type="entry name" value="N-terminal domain of DnaB helicase"/>
    <property type="match status" value="1"/>
</dbReference>
<evidence type="ECO:0000313" key="17">
    <source>
        <dbReference type="Proteomes" id="UP000317371"/>
    </source>
</evidence>
<dbReference type="SUPFAM" id="SSF52540">
    <property type="entry name" value="P-loop containing nucleoside triphosphate hydrolases"/>
    <property type="match status" value="1"/>
</dbReference>
<evidence type="ECO:0000256" key="10">
    <source>
        <dbReference type="ARBA" id="ARBA00048954"/>
    </source>
</evidence>
<dbReference type="GO" id="GO:0005829">
    <property type="term" value="C:cytosol"/>
    <property type="evidence" value="ECO:0007669"/>
    <property type="project" value="TreeGrafter"/>
</dbReference>
<dbReference type="InterPro" id="IPR007692">
    <property type="entry name" value="DNA_helicase_DnaB"/>
</dbReference>
<comment type="catalytic activity">
    <reaction evidence="10 12">
        <text>ATP + H2O = ADP + phosphate + H(+)</text>
        <dbReference type="Rhea" id="RHEA:13065"/>
        <dbReference type="ChEBI" id="CHEBI:15377"/>
        <dbReference type="ChEBI" id="CHEBI:15378"/>
        <dbReference type="ChEBI" id="CHEBI:30616"/>
        <dbReference type="ChEBI" id="CHEBI:43474"/>
        <dbReference type="ChEBI" id="CHEBI:456216"/>
        <dbReference type="EC" id="5.6.2.3"/>
    </reaction>
</comment>
<feature type="domain" description="SF4 helicase" evidence="15">
    <location>
        <begin position="192"/>
        <end position="458"/>
    </location>
</feature>
<dbReference type="GO" id="GO:0043139">
    <property type="term" value="F:5'-3' DNA helicase activity"/>
    <property type="evidence" value="ECO:0007669"/>
    <property type="project" value="UniProtKB-EC"/>
</dbReference>
<dbReference type="GO" id="GO:0140664">
    <property type="term" value="F:ATP-dependent DNA damage sensor activity"/>
    <property type="evidence" value="ECO:0007669"/>
    <property type="project" value="InterPro"/>
</dbReference>
<dbReference type="PANTHER" id="PTHR30153">
    <property type="entry name" value="REPLICATIVE DNA HELICASE DNAB"/>
    <property type="match status" value="1"/>
</dbReference>
<sequence length="463" mass="52099">MSLDGQLQNGTTGSSEPSTTRTIPANLEAERAVLGALLIDPDAIIKVANFLRPEDFFRERHAWLYEAMLALNERHEPLDFVTLVDELERRGQLEDVGGPAYITDLISTTPTAIYVDHYARIVERTAVLRRLIAAAGKIAELAYDESQDVDEVVDRAEQIIFGVSESRIHRDLTPIRAIMTGVVERIDFLTRNRDTLMGVPTGFTMLDRLLGGFQKSDLIILAGRPGMGKTSFALSIAQNAAKRYGARVAIFSLEMSSEQLVQRLLSMETGIDSHRLRLGDVHEEEWPILLEAANMLASTNIFIDDTPAASVTEIRTKARRLYAEHGLDLILIDYMQLMTGQGGRNENRQQEISYISRSLKALARELNVPVIALSQLSRAVESRADKRPMLSDLRESGSIEQDADVVLFIYREDYYIEDTDRQNIADVLVAKHRHGSTGTASLYFRKELTQFRDLEIQRTDLEY</sequence>
<dbReference type="GO" id="GO:0016887">
    <property type="term" value="F:ATP hydrolysis activity"/>
    <property type="evidence" value="ECO:0007669"/>
    <property type="project" value="RHEA"/>
</dbReference>
<keyword evidence="6 12" id="KW-0347">Helicase</keyword>
<evidence type="ECO:0000256" key="5">
    <source>
        <dbReference type="ARBA" id="ARBA00022801"/>
    </source>
</evidence>
<comment type="function">
    <text evidence="12">The main replicative DNA helicase, it participates in initiation and elongation during chromosome replication. Travels ahead of the DNA replisome, separating dsDNA into templates for DNA synthesis. A processive ATP-dependent 5'-3' DNA helicase it has DNA-dependent ATPase activity.</text>
</comment>
<name>A0A540VLV8_9CHLR</name>
<dbReference type="FunFam" id="3.40.50.300:FF:001761">
    <property type="entry name" value="Replicative DNA helicase"/>
    <property type="match status" value="1"/>
</dbReference>